<feature type="transmembrane region" description="Helical" evidence="10">
    <location>
        <begin position="6"/>
        <end position="34"/>
    </location>
</feature>
<dbReference type="InterPro" id="IPR002455">
    <property type="entry name" value="GPCR3_GABA-B"/>
</dbReference>
<feature type="compositionally biased region" description="Low complexity" evidence="9">
    <location>
        <begin position="324"/>
        <end position="333"/>
    </location>
</feature>
<feature type="compositionally biased region" description="Polar residues" evidence="9">
    <location>
        <begin position="378"/>
        <end position="390"/>
    </location>
</feature>
<dbReference type="CDD" id="cd15047">
    <property type="entry name" value="7tmC_GABA-B-like"/>
    <property type="match status" value="1"/>
</dbReference>
<keyword evidence="5 10" id="KW-0472">Membrane</keyword>
<feature type="compositionally biased region" description="Polar residues" evidence="9">
    <location>
        <begin position="356"/>
        <end position="366"/>
    </location>
</feature>
<feature type="transmembrane region" description="Helical" evidence="10">
    <location>
        <begin position="87"/>
        <end position="106"/>
    </location>
</feature>
<dbReference type="AlphaFoldDB" id="A0AA88YK09"/>
<organism evidence="12 13">
    <name type="scientific">Pinctada imbricata</name>
    <name type="common">Atlantic pearl-oyster</name>
    <name type="synonym">Pinctada martensii</name>
    <dbReference type="NCBI Taxonomy" id="66713"/>
    <lineage>
        <taxon>Eukaryota</taxon>
        <taxon>Metazoa</taxon>
        <taxon>Spiralia</taxon>
        <taxon>Lophotrochozoa</taxon>
        <taxon>Mollusca</taxon>
        <taxon>Bivalvia</taxon>
        <taxon>Autobranchia</taxon>
        <taxon>Pteriomorphia</taxon>
        <taxon>Pterioida</taxon>
        <taxon>Pterioidea</taxon>
        <taxon>Pteriidae</taxon>
        <taxon>Pinctada</taxon>
    </lineage>
</organism>
<accession>A0AA88YK09</accession>
<feature type="transmembrane region" description="Helical" evidence="10">
    <location>
        <begin position="46"/>
        <end position="67"/>
    </location>
</feature>
<dbReference type="PANTHER" id="PTHR10519:SF20">
    <property type="entry name" value="G-PROTEIN COUPLED RECEPTOR 156-RELATED"/>
    <property type="match status" value="1"/>
</dbReference>
<dbReference type="PANTHER" id="PTHR10519">
    <property type="entry name" value="GABA-B RECEPTOR"/>
    <property type="match status" value="1"/>
</dbReference>
<gene>
    <name evidence="12" type="ORF">FSP39_006399</name>
</gene>
<evidence type="ECO:0000256" key="9">
    <source>
        <dbReference type="SAM" id="MobiDB-lite"/>
    </source>
</evidence>
<evidence type="ECO:0000256" key="5">
    <source>
        <dbReference type="ARBA" id="ARBA00023136"/>
    </source>
</evidence>
<dbReference type="PROSITE" id="PS51257">
    <property type="entry name" value="PROKAR_LIPOPROTEIN"/>
    <property type="match status" value="1"/>
</dbReference>
<evidence type="ECO:0000259" key="11">
    <source>
        <dbReference type="PROSITE" id="PS50259"/>
    </source>
</evidence>
<keyword evidence="6" id="KW-0675">Receptor</keyword>
<keyword evidence="8" id="KW-0807">Transducer</keyword>
<dbReference type="GO" id="GO:0038039">
    <property type="term" value="C:G protein-coupled receptor heterodimeric complex"/>
    <property type="evidence" value="ECO:0007669"/>
    <property type="project" value="TreeGrafter"/>
</dbReference>
<evidence type="ECO:0000256" key="2">
    <source>
        <dbReference type="ARBA" id="ARBA00022692"/>
    </source>
</evidence>
<feature type="domain" description="G-protein coupled receptors family 3 profile" evidence="11">
    <location>
        <begin position="80"/>
        <end position="295"/>
    </location>
</feature>
<evidence type="ECO:0000256" key="6">
    <source>
        <dbReference type="ARBA" id="ARBA00023170"/>
    </source>
</evidence>
<keyword evidence="2 10" id="KW-0812">Transmembrane</keyword>
<evidence type="ECO:0000256" key="10">
    <source>
        <dbReference type="SAM" id="Phobius"/>
    </source>
</evidence>
<dbReference type="Proteomes" id="UP001186944">
    <property type="component" value="Unassembled WGS sequence"/>
</dbReference>
<reference evidence="12" key="1">
    <citation type="submission" date="2019-08" db="EMBL/GenBank/DDBJ databases">
        <title>The improved chromosome-level genome for the pearl oyster Pinctada fucata martensii using PacBio sequencing and Hi-C.</title>
        <authorList>
            <person name="Zheng Z."/>
        </authorList>
    </citation>
    <scope>NUCLEOTIDE SEQUENCE</scope>
    <source>
        <strain evidence="12">ZZ-2019</strain>
        <tissue evidence="12">Adductor muscle</tissue>
    </source>
</reference>
<keyword evidence="13" id="KW-1185">Reference proteome</keyword>
<dbReference type="EMBL" id="VSWD01000002">
    <property type="protein sequence ID" value="KAK3107075.1"/>
    <property type="molecule type" value="Genomic_DNA"/>
</dbReference>
<name>A0AA88YK09_PINIB</name>
<keyword evidence="4" id="KW-0297">G-protein coupled receptor</keyword>
<evidence type="ECO:0000256" key="3">
    <source>
        <dbReference type="ARBA" id="ARBA00022989"/>
    </source>
</evidence>
<feature type="transmembrane region" description="Helical" evidence="10">
    <location>
        <begin position="251"/>
        <end position="273"/>
    </location>
</feature>
<evidence type="ECO:0000256" key="1">
    <source>
        <dbReference type="ARBA" id="ARBA00004141"/>
    </source>
</evidence>
<feature type="compositionally biased region" description="Polar residues" evidence="9">
    <location>
        <begin position="334"/>
        <end position="349"/>
    </location>
</feature>
<comment type="subcellular location">
    <subcellularLocation>
        <location evidence="1">Membrane</location>
        <topology evidence="1">Multi-pass membrane protein</topology>
    </subcellularLocation>
</comment>
<feature type="transmembrane region" description="Helical" evidence="10">
    <location>
        <begin position="187"/>
        <end position="208"/>
    </location>
</feature>
<feature type="transmembrane region" description="Helical" evidence="10">
    <location>
        <begin position="127"/>
        <end position="148"/>
    </location>
</feature>
<dbReference type="PROSITE" id="PS50259">
    <property type="entry name" value="G_PROTEIN_RECEP_F3_4"/>
    <property type="match status" value="1"/>
</dbReference>
<dbReference type="GO" id="GO:0004965">
    <property type="term" value="F:G protein-coupled GABA receptor activity"/>
    <property type="evidence" value="ECO:0007669"/>
    <property type="project" value="InterPro"/>
</dbReference>
<proteinExistence type="predicted"/>
<comment type="caution">
    <text evidence="12">The sequence shown here is derived from an EMBL/GenBank/DDBJ whole genome shotgun (WGS) entry which is preliminary data.</text>
</comment>
<feature type="transmembrane region" description="Helical" evidence="10">
    <location>
        <begin position="220"/>
        <end position="245"/>
    </location>
</feature>
<evidence type="ECO:0000313" key="12">
    <source>
        <dbReference type="EMBL" id="KAK3107075.1"/>
    </source>
</evidence>
<protein>
    <recommendedName>
        <fullName evidence="11">G-protein coupled receptors family 3 profile domain-containing protein</fullName>
    </recommendedName>
</protein>
<evidence type="ECO:0000256" key="8">
    <source>
        <dbReference type="ARBA" id="ARBA00023224"/>
    </source>
</evidence>
<feature type="region of interest" description="Disordered" evidence="9">
    <location>
        <begin position="294"/>
        <end position="394"/>
    </location>
</feature>
<dbReference type="Pfam" id="PF00003">
    <property type="entry name" value="7tm_3"/>
    <property type="match status" value="1"/>
</dbReference>
<keyword evidence="3 10" id="KW-1133">Transmembrane helix</keyword>
<feature type="compositionally biased region" description="Basic residues" evidence="9">
    <location>
        <begin position="367"/>
        <end position="376"/>
    </location>
</feature>
<dbReference type="GO" id="GO:0007214">
    <property type="term" value="P:gamma-aminobutyric acid signaling pathway"/>
    <property type="evidence" value="ECO:0007669"/>
    <property type="project" value="TreeGrafter"/>
</dbReference>
<dbReference type="InterPro" id="IPR017978">
    <property type="entry name" value="GPCR_3_C"/>
</dbReference>
<keyword evidence="7" id="KW-0325">Glycoprotein</keyword>
<sequence>MEVRTIGPGTFAVSCIVTTIGIVFSVGFLTFNVFHRKKRFIKMSSPKLNVMISSGGLSLNIACLMYGMDFFLEERYPEATVTCQIRLWLVTLGFTLVFGPMFAKAWRVYLIFRNAGIKRVVIRDTKLFMMSSIFMLVDIVILVLWQSIDIMKSQKVKYLLLLDKEENGSSVMDHINIQECSSSGTSVWLSILFLWKTGLLGFGLYLAWKTRNVMLPAMRDSVSMIVSILTTLLLTAPTIMLTSLLRHSPNAIYITEMTLITVCVSVVQVATFLPKKASHIKQLQDNLRQARRKLSKLSSDQEGKLDSGLDVDMSTSSSHDDTTQDPQQTIATTNNSDPNSSEELLQTPRSQRRTYRSNSDTESVQSYRKRRRKFTKKMTSTPNLFQSSGVESKKDINEDDIATKQQEQNVYENEMNITNSLSRKGNPFPRGTTMYESIRSRQDIAGSVAKSYDLEDNDDTFSYVSSYLNPTFPKKNLDYTLRNSTLCISAECVSAIDNDKLYPYPGDLNQSNCTSESRDISISRETLDGSKRVKNQKNRSKKQAKSDKPGVVILDNSTEINSCCV</sequence>
<evidence type="ECO:0000256" key="7">
    <source>
        <dbReference type="ARBA" id="ARBA00023180"/>
    </source>
</evidence>
<evidence type="ECO:0000313" key="13">
    <source>
        <dbReference type="Proteomes" id="UP001186944"/>
    </source>
</evidence>
<dbReference type="PRINTS" id="PR01176">
    <property type="entry name" value="GABABRECEPTR"/>
</dbReference>
<evidence type="ECO:0000256" key="4">
    <source>
        <dbReference type="ARBA" id="ARBA00023040"/>
    </source>
</evidence>